<evidence type="ECO:0000259" key="1">
    <source>
        <dbReference type="Pfam" id="PF01522"/>
    </source>
</evidence>
<proteinExistence type="predicted"/>
<name>W4MEH9_9BACT</name>
<dbReference type="PANTHER" id="PTHR47561:SF1">
    <property type="entry name" value="POLYSACCHARIDE DEACETYLASE FAMILY PROTEIN (AFU_ORTHOLOGUE AFUA_6G05030)"/>
    <property type="match status" value="1"/>
</dbReference>
<comment type="caution">
    <text evidence="2">The sequence shown here is derived from an EMBL/GenBank/DDBJ whole genome shotgun (WGS) entry which is preliminary data.</text>
</comment>
<dbReference type="SUPFAM" id="SSF88713">
    <property type="entry name" value="Glycoside hydrolase/deacetylase"/>
    <property type="match status" value="1"/>
</dbReference>
<evidence type="ECO:0000313" key="3">
    <source>
        <dbReference type="Proteomes" id="UP000019140"/>
    </source>
</evidence>
<organism evidence="2 3">
    <name type="scientific">Candidatus Entotheonella gemina</name>
    <dbReference type="NCBI Taxonomy" id="1429439"/>
    <lineage>
        <taxon>Bacteria</taxon>
        <taxon>Pseudomonadati</taxon>
        <taxon>Nitrospinota/Tectimicrobiota group</taxon>
        <taxon>Candidatus Tectimicrobiota</taxon>
        <taxon>Candidatus Entotheonellia</taxon>
        <taxon>Candidatus Entotheonellales</taxon>
        <taxon>Candidatus Entotheonellaceae</taxon>
        <taxon>Candidatus Entotheonella</taxon>
    </lineage>
</organism>
<dbReference type="Gene3D" id="3.20.20.370">
    <property type="entry name" value="Glycoside hydrolase/deacetylase"/>
    <property type="match status" value="1"/>
</dbReference>
<dbReference type="HOGENOM" id="CLU_029940_1_1_7"/>
<dbReference type="Proteomes" id="UP000019140">
    <property type="component" value="Unassembled WGS sequence"/>
</dbReference>
<dbReference type="CDD" id="cd10916">
    <property type="entry name" value="CE4_PuuE_HpPgdA_like"/>
    <property type="match status" value="1"/>
</dbReference>
<dbReference type="PANTHER" id="PTHR47561">
    <property type="entry name" value="POLYSACCHARIDE DEACETYLASE FAMILY PROTEIN (AFU_ORTHOLOGUE AFUA_6G05030)"/>
    <property type="match status" value="1"/>
</dbReference>
<feature type="domain" description="NodB homology" evidence="1">
    <location>
        <begin position="65"/>
        <end position="148"/>
    </location>
</feature>
<gene>
    <name evidence="2" type="ORF">ETSY2_04280</name>
</gene>
<keyword evidence="3" id="KW-1185">Reference proteome</keyword>
<dbReference type="AlphaFoldDB" id="W4MEH9"/>
<dbReference type="GO" id="GO:0005975">
    <property type="term" value="P:carbohydrate metabolic process"/>
    <property type="evidence" value="ECO:0007669"/>
    <property type="project" value="InterPro"/>
</dbReference>
<dbReference type="InterPro" id="IPR011330">
    <property type="entry name" value="Glyco_hydro/deAcase_b/a-brl"/>
</dbReference>
<reference evidence="2 3" key="1">
    <citation type="journal article" date="2014" name="Nature">
        <title>An environmental bacterial taxon with a large and distinct metabolic repertoire.</title>
        <authorList>
            <person name="Wilson M.C."/>
            <person name="Mori T."/>
            <person name="Ruckert C."/>
            <person name="Uria A.R."/>
            <person name="Helf M.J."/>
            <person name="Takada K."/>
            <person name="Gernert C."/>
            <person name="Steffens U.A."/>
            <person name="Heycke N."/>
            <person name="Schmitt S."/>
            <person name="Rinke C."/>
            <person name="Helfrich E.J."/>
            <person name="Brachmann A.O."/>
            <person name="Gurgui C."/>
            <person name="Wakimoto T."/>
            <person name="Kracht M."/>
            <person name="Crusemann M."/>
            <person name="Hentschel U."/>
            <person name="Abe I."/>
            <person name="Matsunaga S."/>
            <person name="Kalinowski J."/>
            <person name="Takeyama H."/>
            <person name="Piel J."/>
        </authorList>
    </citation>
    <scope>NUCLEOTIDE SEQUENCE [LARGE SCALE GENOMIC DNA]</scope>
    <source>
        <strain evidence="3">TSY2</strain>
    </source>
</reference>
<accession>W4MEH9</accession>
<dbReference type="EMBL" id="AZHX01000172">
    <property type="protein sequence ID" value="ETX08623.1"/>
    <property type="molecule type" value="Genomic_DNA"/>
</dbReference>
<evidence type="ECO:0000313" key="2">
    <source>
        <dbReference type="EMBL" id="ETX08623.1"/>
    </source>
</evidence>
<dbReference type="GO" id="GO:0016810">
    <property type="term" value="F:hydrolase activity, acting on carbon-nitrogen (but not peptide) bonds"/>
    <property type="evidence" value="ECO:0007669"/>
    <property type="project" value="InterPro"/>
</dbReference>
<sequence length="314" mass="35125">MPWKEGYTTSDEKTLADRDITWPNAHQCAFVLVIDLSVASRPEGITPSDLKTASGQFGTQVGIRGLLEVLQRFDVTATFAVPAVMAELYPETMGAILKGGHEIAANGFKHEDVSQLGKEEEQARIEAATESLTRITGLRPIGWYSLPRQRDPFAVGTVSPNTIELLIEAGYGYMGNGLADDIPYYWVADTDAPRALLTLPYYYHFDDQFFLMFPPPGLGSGLENPKPFLTNCMQEFDAQHRRGRYFSMVLHPHIIGFGHRMRILETILTHIQTASGVWNPTAAQCVQYWQRQYPADTALHLEPSIWKDYPGSLS</sequence>
<dbReference type="Pfam" id="PF01522">
    <property type="entry name" value="Polysacc_deac_1"/>
    <property type="match status" value="1"/>
</dbReference>
<protein>
    <recommendedName>
        <fullName evidence="1">NodB homology domain-containing protein</fullName>
    </recommendedName>
</protein>
<dbReference type="InterPro" id="IPR002509">
    <property type="entry name" value="NODB_dom"/>
</dbReference>